<name>A0A4C2A7B6_EUMVA</name>
<evidence type="ECO:0000313" key="2">
    <source>
        <dbReference type="Proteomes" id="UP000299102"/>
    </source>
</evidence>
<organism evidence="1 2">
    <name type="scientific">Eumeta variegata</name>
    <name type="common">Bagworm moth</name>
    <name type="synonym">Eumeta japonica</name>
    <dbReference type="NCBI Taxonomy" id="151549"/>
    <lineage>
        <taxon>Eukaryota</taxon>
        <taxon>Metazoa</taxon>
        <taxon>Ecdysozoa</taxon>
        <taxon>Arthropoda</taxon>
        <taxon>Hexapoda</taxon>
        <taxon>Insecta</taxon>
        <taxon>Pterygota</taxon>
        <taxon>Neoptera</taxon>
        <taxon>Endopterygota</taxon>
        <taxon>Lepidoptera</taxon>
        <taxon>Glossata</taxon>
        <taxon>Ditrysia</taxon>
        <taxon>Tineoidea</taxon>
        <taxon>Psychidae</taxon>
        <taxon>Oiketicinae</taxon>
        <taxon>Eumeta</taxon>
    </lineage>
</organism>
<proteinExistence type="predicted"/>
<dbReference type="AlphaFoldDB" id="A0A4C2A7B6"/>
<dbReference type="Proteomes" id="UP000299102">
    <property type="component" value="Unassembled WGS sequence"/>
</dbReference>
<gene>
    <name evidence="1" type="ORF">EVAR_67221_1</name>
</gene>
<protein>
    <submittedName>
        <fullName evidence="1">Uncharacterized protein</fullName>
    </submittedName>
</protein>
<reference evidence="1 2" key="1">
    <citation type="journal article" date="2019" name="Commun. Biol.">
        <title>The bagworm genome reveals a unique fibroin gene that provides high tensile strength.</title>
        <authorList>
            <person name="Kono N."/>
            <person name="Nakamura H."/>
            <person name="Ohtoshi R."/>
            <person name="Tomita M."/>
            <person name="Numata K."/>
            <person name="Arakawa K."/>
        </authorList>
    </citation>
    <scope>NUCLEOTIDE SEQUENCE [LARGE SCALE GENOMIC DNA]</scope>
</reference>
<keyword evidence="2" id="KW-1185">Reference proteome</keyword>
<dbReference type="EMBL" id="BGZK01002599">
    <property type="protein sequence ID" value="GBP95213.1"/>
    <property type="molecule type" value="Genomic_DNA"/>
</dbReference>
<comment type="caution">
    <text evidence="1">The sequence shown here is derived from an EMBL/GenBank/DDBJ whole genome shotgun (WGS) entry which is preliminary data.</text>
</comment>
<accession>A0A4C2A7B6</accession>
<evidence type="ECO:0000313" key="1">
    <source>
        <dbReference type="EMBL" id="GBP95213.1"/>
    </source>
</evidence>
<sequence length="70" mass="7180">MRACVRARACACVRSRACVCVRAMHGSLLRWIECCIPCTTTAFPRGPQSPIAVTCTGAAGTAGPGVGARA</sequence>